<sequence length="155" mass="18070">MKKLVLIAIALIGLQAVAQEQKKERPERANKMMNLSVEEIATLQTKRMTLHLDLNASQQAEIQKLNLENATQRKAMMEARKAKMESGEMKKPTNEERLQMENAKLDHQIAMKAKMKEILNDEQYAKWEKAQMRMAMKGKEKKEGMKKRMNKKNQE</sequence>
<reference evidence="4" key="1">
    <citation type="journal article" date="2019" name="Int. J. Syst. Evol. Microbiol.">
        <title>The Global Catalogue of Microorganisms (GCM) 10K type strain sequencing project: providing services to taxonomists for standard genome sequencing and annotation.</title>
        <authorList>
            <consortium name="The Broad Institute Genomics Platform"/>
            <consortium name="The Broad Institute Genome Sequencing Center for Infectious Disease"/>
            <person name="Wu L."/>
            <person name="Ma J."/>
        </authorList>
    </citation>
    <scope>NUCLEOTIDE SEQUENCE [LARGE SCALE GENOMIC DNA]</scope>
    <source>
        <strain evidence="4">JCM 18325</strain>
    </source>
</reference>
<evidence type="ECO:0000256" key="2">
    <source>
        <dbReference type="SAM" id="SignalP"/>
    </source>
</evidence>
<dbReference type="Proteomes" id="UP001501433">
    <property type="component" value="Unassembled WGS sequence"/>
</dbReference>
<gene>
    <name evidence="3" type="ORF">GCM10023330_21740</name>
</gene>
<keyword evidence="2" id="KW-0732">Signal</keyword>
<evidence type="ECO:0000313" key="4">
    <source>
        <dbReference type="Proteomes" id="UP001501433"/>
    </source>
</evidence>
<proteinExistence type="predicted"/>
<feature type="compositionally biased region" description="Basic residues" evidence="1">
    <location>
        <begin position="144"/>
        <end position="155"/>
    </location>
</feature>
<protein>
    <recommendedName>
        <fullName evidence="5">Periplasmic heavy metal sensor</fullName>
    </recommendedName>
</protein>
<comment type="caution">
    <text evidence="3">The sequence shown here is derived from an EMBL/GenBank/DDBJ whole genome shotgun (WGS) entry which is preliminary data.</text>
</comment>
<feature type="region of interest" description="Disordered" evidence="1">
    <location>
        <begin position="77"/>
        <end position="96"/>
    </location>
</feature>
<accession>A0ABP9CRL4</accession>
<evidence type="ECO:0008006" key="5">
    <source>
        <dbReference type="Google" id="ProtNLM"/>
    </source>
</evidence>
<dbReference type="EMBL" id="BAABJW010000003">
    <property type="protein sequence ID" value="GAA4813669.1"/>
    <property type="molecule type" value="Genomic_DNA"/>
</dbReference>
<feature type="region of interest" description="Disordered" evidence="1">
    <location>
        <begin position="134"/>
        <end position="155"/>
    </location>
</feature>
<evidence type="ECO:0000313" key="3">
    <source>
        <dbReference type="EMBL" id="GAA4813669.1"/>
    </source>
</evidence>
<feature type="signal peptide" evidence="2">
    <location>
        <begin position="1"/>
        <end position="18"/>
    </location>
</feature>
<keyword evidence="4" id="KW-1185">Reference proteome</keyword>
<organism evidence="3 4">
    <name type="scientific">Litoribaculum gwangyangense</name>
    <dbReference type="NCBI Taxonomy" id="1130722"/>
    <lineage>
        <taxon>Bacteria</taxon>
        <taxon>Pseudomonadati</taxon>
        <taxon>Bacteroidota</taxon>
        <taxon>Flavobacteriia</taxon>
        <taxon>Flavobacteriales</taxon>
        <taxon>Flavobacteriaceae</taxon>
        <taxon>Litoribaculum</taxon>
    </lineage>
</organism>
<dbReference type="RefSeq" id="WP_345276997.1">
    <property type="nucleotide sequence ID" value="NZ_BAABJW010000003.1"/>
</dbReference>
<feature type="compositionally biased region" description="Basic and acidic residues" evidence="1">
    <location>
        <begin position="134"/>
        <end position="143"/>
    </location>
</feature>
<evidence type="ECO:0000256" key="1">
    <source>
        <dbReference type="SAM" id="MobiDB-lite"/>
    </source>
</evidence>
<name>A0ABP9CRL4_9FLAO</name>
<feature type="chain" id="PRO_5046182810" description="Periplasmic heavy metal sensor" evidence="2">
    <location>
        <begin position="19"/>
        <end position="155"/>
    </location>
</feature>